<keyword evidence="4 7" id="KW-0812">Transmembrane</keyword>
<dbReference type="OrthoDB" id="9788907at2"/>
<keyword evidence="9" id="KW-1185">Reference proteome</keyword>
<dbReference type="InterPro" id="IPR052518">
    <property type="entry name" value="CHR_Transporter"/>
</dbReference>
<dbReference type="HOGENOM" id="CLU_018106_1_2_0"/>
<proteinExistence type="inferred from homology"/>
<feature type="transmembrane region" description="Helical" evidence="7">
    <location>
        <begin position="110"/>
        <end position="133"/>
    </location>
</feature>
<evidence type="ECO:0000256" key="7">
    <source>
        <dbReference type="SAM" id="Phobius"/>
    </source>
</evidence>
<keyword evidence="5 7" id="KW-1133">Transmembrane helix</keyword>
<keyword evidence="3" id="KW-1003">Cell membrane</keyword>
<dbReference type="GO" id="GO:0005886">
    <property type="term" value="C:plasma membrane"/>
    <property type="evidence" value="ECO:0007669"/>
    <property type="project" value="UniProtKB-SubCell"/>
</dbReference>
<dbReference type="AlphaFoldDB" id="A0A0C7NVP0"/>
<sequence>MLTLLKLFGTFFEIGLFGFGGGYVIIPLIQEHLVKNNWMSIEEFLNLIAIAEVTPGSISINSATYVGYKVYGFIGSIVATLGVVTPSLLIGLSVAAFFKNGTGDTQQNILKFLSPAVIGLILGSGFTIGFTNITTLINLLTFIIVLLLLIFTDVNPMVIIIVTALIGIVFG</sequence>
<dbReference type="GO" id="GO:0015109">
    <property type="term" value="F:chromate transmembrane transporter activity"/>
    <property type="evidence" value="ECO:0007669"/>
    <property type="project" value="InterPro"/>
</dbReference>
<evidence type="ECO:0000256" key="4">
    <source>
        <dbReference type="ARBA" id="ARBA00022692"/>
    </source>
</evidence>
<reference evidence="9" key="1">
    <citation type="submission" date="2014-11" db="EMBL/GenBank/DDBJ databases">
        <authorList>
            <person name="Wibberg D."/>
        </authorList>
    </citation>
    <scope>NUCLEOTIDE SEQUENCE [LARGE SCALE GENOMIC DNA]</scope>
    <source>
        <strain evidence="9">L3</strain>
    </source>
</reference>
<dbReference type="RefSeq" id="WP_045087161.1">
    <property type="nucleotide sequence ID" value="NZ_LN824141.1"/>
</dbReference>
<organism evidence="8 9">
    <name type="scientific">Defluviitoga tunisiensis</name>
    <dbReference type="NCBI Taxonomy" id="1006576"/>
    <lineage>
        <taxon>Bacteria</taxon>
        <taxon>Thermotogati</taxon>
        <taxon>Thermotogota</taxon>
        <taxon>Thermotogae</taxon>
        <taxon>Petrotogales</taxon>
        <taxon>Petrotogaceae</taxon>
        <taxon>Defluviitoga</taxon>
    </lineage>
</organism>
<feature type="transmembrane region" description="Helical" evidence="7">
    <location>
        <begin position="70"/>
        <end position="98"/>
    </location>
</feature>
<feature type="transmembrane region" description="Helical" evidence="7">
    <location>
        <begin position="139"/>
        <end position="170"/>
    </location>
</feature>
<evidence type="ECO:0000256" key="2">
    <source>
        <dbReference type="ARBA" id="ARBA00005262"/>
    </source>
</evidence>
<feature type="transmembrane region" description="Helical" evidence="7">
    <location>
        <begin position="7"/>
        <end position="29"/>
    </location>
</feature>
<comment type="similarity">
    <text evidence="2">Belongs to the chromate ion transporter (CHR) (TC 2.A.51) family.</text>
</comment>
<comment type="subcellular location">
    <subcellularLocation>
        <location evidence="1">Cell membrane</location>
        <topology evidence="1">Multi-pass membrane protein</topology>
    </subcellularLocation>
</comment>
<evidence type="ECO:0000313" key="8">
    <source>
        <dbReference type="EMBL" id="CEP77553.1"/>
    </source>
</evidence>
<evidence type="ECO:0000313" key="9">
    <source>
        <dbReference type="Proteomes" id="UP000032809"/>
    </source>
</evidence>
<protein>
    <submittedName>
        <fullName evidence="8">Chromate transporter</fullName>
    </submittedName>
</protein>
<gene>
    <name evidence="8" type="ORF">DTL3_0222</name>
</gene>
<dbReference type="PANTHER" id="PTHR43663">
    <property type="entry name" value="CHROMATE TRANSPORT PROTEIN-RELATED"/>
    <property type="match status" value="1"/>
</dbReference>
<keyword evidence="6 7" id="KW-0472">Membrane</keyword>
<evidence type="ECO:0000256" key="5">
    <source>
        <dbReference type="ARBA" id="ARBA00022989"/>
    </source>
</evidence>
<accession>A0A0C7NVP0</accession>
<dbReference type="Proteomes" id="UP000032809">
    <property type="component" value="Chromosome I"/>
</dbReference>
<dbReference type="PANTHER" id="PTHR43663:SF1">
    <property type="entry name" value="CHROMATE TRANSPORTER"/>
    <property type="match status" value="1"/>
</dbReference>
<dbReference type="KEGG" id="dtn:DTL3_0222"/>
<dbReference type="Pfam" id="PF02417">
    <property type="entry name" value="Chromate_transp"/>
    <property type="match status" value="1"/>
</dbReference>
<evidence type="ECO:0000256" key="3">
    <source>
        <dbReference type="ARBA" id="ARBA00022475"/>
    </source>
</evidence>
<dbReference type="PATRIC" id="fig|1006576.9.peg.218"/>
<dbReference type="EMBL" id="LN824141">
    <property type="protein sequence ID" value="CEP77553.1"/>
    <property type="molecule type" value="Genomic_DNA"/>
</dbReference>
<dbReference type="STRING" id="1006576.DTL3_0222"/>
<dbReference type="InterPro" id="IPR003370">
    <property type="entry name" value="Chromate_transpt"/>
</dbReference>
<name>A0A0C7NVP0_DEFTU</name>
<evidence type="ECO:0000256" key="6">
    <source>
        <dbReference type="ARBA" id="ARBA00023136"/>
    </source>
</evidence>
<evidence type="ECO:0000256" key="1">
    <source>
        <dbReference type="ARBA" id="ARBA00004651"/>
    </source>
</evidence>